<gene>
    <name evidence="1" type="ORF">JAO82_12660</name>
</gene>
<proteinExistence type="predicted"/>
<dbReference type="RefSeq" id="WP_198686751.1">
    <property type="nucleotide sequence ID" value="NZ_JAEIJD010000012.1"/>
</dbReference>
<dbReference type="AlphaFoldDB" id="A0A934M2K9"/>
<protein>
    <submittedName>
        <fullName evidence="1">HNH endonuclease</fullName>
    </submittedName>
</protein>
<keyword evidence="1" id="KW-0378">Hydrolase</keyword>
<sequence>MKYLARPNPLEKDVSVIVAACIKYSWAEHLSHWKTTYSKYDRHSGNPWSILPTKLPKVILERQHDLYDARKSGGPIKRIRNTKNLLSCPVCGSGTTGHVDHYLPRKVYPEFSIMSANLVPACPHCNSSVKGSLIKGSEPERFIHPYFDTWADKSLWSIKFIAPLEAVRFEPTPNGNLENQYRKIVRFHLNNVLGDQFHLSMERKWSTLPSLLNLEIKSTKSGLNSTRRALKHELKRAKVSTGKNSWETAFFRGFLNDEVATKFIHELRQKTL</sequence>
<dbReference type="GO" id="GO:0004519">
    <property type="term" value="F:endonuclease activity"/>
    <property type="evidence" value="ECO:0007669"/>
    <property type="project" value="UniProtKB-KW"/>
</dbReference>
<dbReference type="Proteomes" id="UP000613255">
    <property type="component" value="Unassembled WGS sequence"/>
</dbReference>
<reference evidence="1" key="1">
    <citation type="submission" date="2020-12" db="EMBL/GenBank/DDBJ databases">
        <title>Pontibaca salina gen. nov., sp. nov., isolated from marine sediment.</title>
        <authorList>
            <person name="Bo J."/>
            <person name="Wang S."/>
            <person name="Song X."/>
            <person name="Du Z."/>
        </authorList>
    </citation>
    <scope>NUCLEOTIDE SEQUENCE</scope>
    <source>
        <strain evidence="1">S1109L</strain>
    </source>
</reference>
<name>A0A934M2K9_9RHOB</name>
<dbReference type="InterPro" id="IPR003615">
    <property type="entry name" value="HNH_nuc"/>
</dbReference>
<keyword evidence="1" id="KW-0255">Endonuclease</keyword>
<evidence type="ECO:0000313" key="1">
    <source>
        <dbReference type="EMBL" id="MBI6630731.1"/>
    </source>
</evidence>
<dbReference type="CDD" id="cd00085">
    <property type="entry name" value="HNHc"/>
    <property type="match status" value="1"/>
</dbReference>
<accession>A0A934M2K9</accession>
<dbReference type="Gene3D" id="1.10.30.50">
    <property type="match status" value="1"/>
</dbReference>
<keyword evidence="1" id="KW-0540">Nuclease</keyword>
<keyword evidence="2" id="KW-1185">Reference proteome</keyword>
<dbReference type="EMBL" id="JAEIJD010000012">
    <property type="protein sequence ID" value="MBI6630731.1"/>
    <property type="molecule type" value="Genomic_DNA"/>
</dbReference>
<organism evidence="1 2">
    <name type="scientific">Pontibaca salina</name>
    <dbReference type="NCBI Taxonomy" id="2795731"/>
    <lineage>
        <taxon>Bacteria</taxon>
        <taxon>Pseudomonadati</taxon>
        <taxon>Pseudomonadota</taxon>
        <taxon>Alphaproteobacteria</taxon>
        <taxon>Rhodobacterales</taxon>
        <taxon>Roseobacteraceae</taxon>
        <taxon>Pontibaca</taxon>
    </lineage>
</organism>
<comment type="caution">
    <text evidence="1">The sequence shown here is derived from an EMBL/GenBank/DDBJ whole genome shotgun (WGS) entry which is preliminary data.</text>
</comment>
<evidence type="ECO:0000313" key="2">
    <source>
        <dbReference type="Proteomes" id="UP000613255"/>
    </source>
</evidence>